<dbReference type="Gene3D" id="3.30.200.20">
    <property type="entry name" value="Phosphorylase Kinase, domain 1"/>
    <property type="match status" value="1"/>
</dbReference>
<dbReference type="OrthoDB" id="10252171at2759"/>
<evidence type="ECO:0000259" key="6">
    <source>
        <dbReference type="PROSITE" id="PS50011"/>
    </source>
</evidence>
<evidence type="ECO:0000256" key="5">
    <source>
        <dbReference type="ARBA" id="ARBA00022840"/>
    </source>
</evidence>
<name>A0A3N4JQF6_9PEZI</name>
<protein>
    <submittedName>
        <fullName evidence="7">Kinase-like protein</fullName>
    </submittedName>
</protein>
<dbReference type="GO" id="GO:0004674">
    <property type="term" value="F:protein serine/threonine kinase activity"/>
    <property type="evidence" value="ECO:0007669"/>
    <property type="project" value="UniProtKB-KW"/>
</dbReference>
<evidence type="ECO:0000313" key="8">
    <source>
        <dbReference type="Proteomes" id="UP000276215"/>
    </source>
</evidence>
<dbReference type="GO" id="GO:0005524">
    <property type="term" value="F:ATP binding"/>
    <property type="evidence" value="ECO:0007669"/>
    <property type="project" value="UniProtKB-KW"/>
</dbReference>
<keyword evidence="1" id="KW-0723">Serine/threonine-protein kinase</keyword>
<keyword evidence="2" id="KW-0808">Transferase</keyword>
<dbReference type="SUPFAM" id="SSF56112">
    <property type="entry name" value="Protein kinase-like (PK-like)"/>
    <property type="match status" value="1"/>
</dbReference>
<dbReference type="Pfam" id="PF00069">
    <property type="entry name" value="Pkinase"/>
    <property type="match status" value="1"/>
</dbReference>
<sequence length="278" mass="31354">RAGRNKRMEDWVNCEEIGRGAYGVVHKQFESRTGRYRAVKTIDKSSLPRTLDCVHILICHHFQHELFVQFLGWYEDRNTLYIAMECLENGNLRKHIKEPLPQETTQKITKQLLEGLDVMHQNGIAHGNLKPENIFVVSMSPVWVKLGDFSISKGIQAQDPTIPHLQLLSRVYSAPEVLGLDDTEETSDYTGAVDIWSLGCVIYELLVGAKLFRKEGQIARYFFGGWSFPQDQLKSLSPPISDSGISLIESMISLDPDNRPSVIGALGHAWLTSLTSET</sequence>
<feature type="non-terminal residue" evidence="7">
    <location>
        <position position="1"/>
    </location>
</feature>
<evidence type="ECO:0000256" key="3">
    <source>
        <dbReference type="ARBA" id="ARBA00022741"/>
    </source>
</evidence>
<accession>A0A3N4JQF6</accession>
<dbReference type="PROSITE" id="PS50011">
    <property type="entry name" value="PROTEIN_KINASE_DOM"/>
    <property type="match status" value="1"/>
</dbReference>
<dbReference type="EMBL" id="ML120379">
    <property type="protein sequence ID" value="RPB00550.1"/>
    <property type="molecule type" value="Genomic_DNA"/>
</dbReference>
<keyword evidence="5" id="KW-0067">ATP-binding</keyword>
<evidence type="ECO:0000256" key="2">
    <source>
        <dbReference type="ARBA" id="ARBA00022679"/>
    </source>
</evidence>
<proteinExistence type="predicted"/>
<gene>
    <name evidence="7" type="ORF">L873DRAFT_1679760</name>
</gene>
<dbReference type="AlphaFoldDB" id="A0A3N4JQF6"/>
<dbReference type="InterPro" id="IPR050205">
    <property type="entry name" value="CDPK_Ser/Thr_kinases"/>
</dbReference>
<keyword evidence="4 7" id="KW-0418">Kinase</keyword>
<dbReference type="Gene3D" id="1.10.510.10">
    <property type="entry name" value="Transferase(Phosphotransferase) domain 1"/>
    <property type="match status" value="1"/>
</dbReference>
<dbReference type="InterPro" id="IPR011009">
    <property type="entry name" value="Kinase-like_dom_sf"/>
</dbReference>
<evidence type="ECO:0000256" key="4">
    <source>
        <dbReference type="ARBA" id="ARBA00022777"/>
    </source>
</evidence>
<keyword evidence="8" id="KW-1185">Reference proteome</keyword>
<evidence type="ECO:0000313" key="7">
    <source>
        <dbReference type="EMBL" id="RPB00550.1"/>
    </source>
</evidence>
<organism evidence="7 8">
    <name type="scientific">Choiromyces venosus 120613-1</name>
    <dbReference type="NCBI Taxonomy" id="1336337"/>
    <lineage>
        <taxon>Eukaryota</taxon>
        <taxon>Fungi</taxon>
        <taxon>Dikarya</taxon>
        <taxon>Ascomycota</taxon>
        <taxon>Pezizomycotina</taxon>
        <taxon>Pezizomycetes</taxon>
        <taxon>Pezizales</taxon>
        <taxon>Tuberaceae</taxon>
        <taxon>Choiromyces</taxon>
    </lineage>
</organism>
<evidence type="ECO:0000256" key="1">
    <source>
        <dbReference type="ARBA" id="ARBA00022527"/>
    </source>
</evidence>
<dbReference type="InterPro" id="IPR000719">
    <property type="entry name" value="Prot_kinase_dom"/>
</dbReference>
<dbReference type="Proteomes" id="UP000276215">
    <property type="component" value="Unassembled WGS sequence"/>
</dbReference>
<feature type="domain" description="Protein kinase" evidence="6">
    <location>
        <begin position="11"/>
        <end position="271"/>
    </location>
</feature>
<reference evidence="7 8" key="1">
    <citation type="journal article" date="2018" name="Nat. Ecol. Evol.">
        <title>Pezizomycetes genomes reveal the molecular basis of ectomycorrhizal truffle lifestyle.</title>
        <authorList>
            <person name="Murat C."/>
            <person name="Payen T."/>
            <person name="Noel B."/>
            <person name="Kuo A."/>
            <person name="Morin E."/>
            <person name="Chen J."/>
            <person name="Kohler A."/>
            <person name="Krizsan K."/>
            <person name="Balestrini R."/>
            <person name="Da Silva C."/>
            <person name="Montanini B."/>
            <person name="Hainaut M."/>
            <person name="Levati E."/>
            <person name="Barry K.W."/>
            <person name="Belfiori B."/>
            <person name="Cichocki N."/>
            <person name="Clum A."/>
            <person name="Dockter R.B."/>
            <person name="Fauchery L."/>
            <person name="Guy J."/>
            <person name="Iotti M."/>
            <person name="Le Tacon F."/>
            <person name="Lindquist E.A."/>
            <person name="Lipzen A."/>
            <person name="Malagnac F."/>
            <person name="Mello A."/>
            <person name="Molinier V."/>
            <person name="Miyauchi S."/>
            <person name="Poulain J."/>
            <person name="Riccioni C."/>
            <person name="Rubini A."/>
            <person name="Sitrit Y."/>
            <person name="Splivallo R."/>
            <person name="Traeger S."/>
            <person name="Wang M."/>
            <person name="Zifcakova L."/>
            <person name="Wipf D."/>
            <person name="Zambonelli A."/>
            <person name="Paolocci F."/>
            <person name="Nowrousian M."/>
            <person name="Ottonello S."/>
            <person name="Baldrian P."/>
            <person name="Spatafora J.W."/>
            <person name="Henrissat B."/>
            <person name="Nagy L.G."/>
            <person name="Aury J.M."/>
            <person name="Wincker P."/>
            <person name="Grigoriev I.V."/>
            <person name="Bonfante P."/>
            <person name="Martin F.M."/>
        </authorList>
    </citation>
    <scope>NUCLEOTIDE SEQUENCE [LARGE SCALE GENOMIC DNA]</scope>
    <source>
        <strain evidence="7 8">120613-1</strain>
    </source>
</reference>
<dbReference type="PANTHER" id="PTHR24349">
    <property type="entry name" value="SERINE/THREONINE-PROTEIN KINASE"/>
    <property type="match status" value="1"/>
</dbReference>
<keyword evidence="3" id="KW-0547">Nucleotide-binding</keyword>
<dbReference type="STRING" id="1336337.A0A3N4JQF6"/>